<evidence type="ECO:0000313" key="1">
    <source>
        <dbReference type="EMBL" id="CAD8359224.1"/>
    </source>
</evidence>
<organism evidence="1">
    <name type="scientific">Pyrodinium bahamense</name>
    <dbReference type="NCBI Taxonomy" id="73915"/>
    <lineage>
        <taxon>Eukaryota</taxon>
        <taxon>Sar</taxon>
        <taxon>Alveolata</taxon>
        <taxon>Dinophyceae</taxon>
        <taxon>Gonyaulacales</taxon>
        <taxon>Pyrocystaceae</taxon>
        <taxon>Pyrodinium</taxon>
    </lineage>
</organism>
<dbReference type="EMBL" id="HBEG01023506">
    <property type="protein sequence ID" value="CAD8359224.1"/>
    <property type="molecule type" value="Transcribed_RNA"/>
</dbReference>
<dbReference type="AlphaFoldDB" id="A0A7S0AC31"/>
<name>A0A7S0AC31_9DINO</name>
<accession>A0A7S0AC31</accession>
<dbReference type="PROSITE" id="PS51257">
    <property type="entry name" value="PROKAR_LIPOPROTEIN"/>
    <property type="match status" value="1"/>
</dbReference>
<protein>
    <submittedName>
        <fullName evidence="1">Uncharacterized protein</fullName>
    </submittedName>
</protein>
<gene>
    <name evidence="1" type="ORF">PBAH0796_LOCUS14225</name>
</gene>
<reference evidence="1" key="1">
    <citation type="submission" date="2021-01" db="EMBL/GenBank/DDBJ databases">
        <authorList>
            <person name="Corre E."/>
            <person name="Pelletier E."/>
            <person name="Niang G."/>
            <person name="Scheremetjew M."/>
            <person name="Finn R."/>
            <person name="Kale V."/>
            <person name="Holt S."/>
            <person name="Cochrane G."/>
            <person name="Meng A."/>
            <person name="Brown T."/>
            <person name="Cohen L."/>
        </authorList>
    </citation>
    <scope>NUCLEOTIDE SEQUENCE</scope>
    <source>
        <strain evidence="1">Pbaha01</strain>
    </source>
</reference>
<proteinExistence type="predicted"/>
<sequence>MEVAKTIATGGLLGSVQIFISTVPVPLASFAGCTSCLWKWGEDLNNLLNGADAGDTKRYFAAGRCNANAVGLCMMLEKVRFCGHRVEWKRADIARVRGRDKVTANQKQLCDAFKGVKLRLTKIEGNIRCPEVYRDQTFYQTRKRALIQESDVTQVDLQQGCHRVRRTLMQYNKACGKRPQEGLWQKVQEKVGNYVYYDEAGTGALEPVAMKCRALFGCLEEGLNTSIADTDTDWSFLTSELRSIIAQVDDLSGRPRSHSPQQAVNQIVRLLDATTRRMTSIEGKTSQALATQGVREVAPWGGNLEDVFLAEEWDDRCFAGLSPRVDAWRETTPGARAPPAPVGTNRLAQLYRRYGNPAVPGNRPSRKNFRFFQLLSDAMKVWTWTGNGKCDRHGAEKAAATRWFRQQLAVRAKKATPIIDAIVMNQLQRWELGWDKGTLSLQSLGLPAEASFELQQVSKRSHEWRLWQCTGSTCGGVNIGARLRRLTLRGVRGPDVKRFREAAFGIVSAIYYIDGNVTQHGWGIANPGLPMQGREDFRKAAAIFSTWKAGLLQQPVPRNQLGTRQAWDATEVAFFSQLAASGRHRELLELVQGSPDLAAFFERRGWTFEEAAHGGASQWRLHLLGKPLGSLAQLERLLTIILHRNWDVIINIRDSIREVGLSMLASAKNRTVWDALDDVNRENPFAKLSTDPLYQCIGGSAENDTRAAACEDEGISHVQLEFFSNEKTESV</sequence>